<evidence type="ECO:0000256" key="1">
    <source>
        <dbReference type="ARBA" id="ARBA00004123"/>
    </source>
</evidence>
<feature type="compositionally biased region" description="Low complexity" evidence="6">
    <location>
        <begin position="246"/>
        <end position="260"/>
    </location>
</feature>
<dbReference type="OMA" id="MEGCEND"/>
<keyword evidence="4" id="KW-0862">Zinc</keyword>
<reference evidence="8" key="4">
    <citation type="submission" date="2025-09" db="UniProtKB">
        <authorList>
            <consortium name="Ensembl"/>
        </authorList>
    </citation>
    <scope>IDENTIFICATION</scope>
</reference>
<evidence type="ECO:0000313" key="9">
    <source>
        <dbReference type="Proteomes" id="UP000008144"/>
    </source>
</evidence>
<dbReference type="Gene3D" id="3.30.40.10">
    <property type="entry name" value="Zinc/RING finger domain, C3HC4 (zinc finger)"/>
    <property type="match status" value="1"/>
</dbReference>
<feature type="compositionally biased region" description="Acidic residues" evidence="6">
    <location>
        <begin position="77"/>
        <end position="91"/>
    </location>
</feature>
<dbReference type="CDD" id="cd15552">
    <property type="entry name" value="PHD_PHF3_like"/>
    <property type="match status" value="1"/>
</dbReference>
<reference evidence="8" key="2">
    <citation type="journal article" date="2008" name="Genome Biol.">
        <title>Improved genome assembly and evidence-based global gene model set for the chordate Ciona intestinalis: new insight into intron and operon populations.</title>
        <authorList>
            <person name="Satou Y."/>
            <person name="Mineta K."/>
            <person name="Ogasawara M."/>
            <person name="Sasakura Y."/>
            <person name="Shoguchi E."/>
            <person name="Ueno K."/>
            <person name="Yamada L."/>
            <person name="Matsumoto J."/>
            <person name="Wasserscheid J."/>
            <person name="Dewar K."/>
            <person name="Wiley G.B."/>
            <person name="Macmil S.L."/>
            <person name="Roe B.A."/>
            <person name="Zeller R.W."/>
            <person name="Hastings K.E."/>
            <person name="Lemaire P."/>
            <person name="Lindquist E."/>
            <person name="Endo T."/>
            <person name="Hotta K."/>
            <person name="Inaba K."/>
        </authorList>
    </citation>
    <scope>NUCLEOTIDE SEQUENCE [LARGE SCALE GENOMIC DNA]</scope>
    <source>
        <strain evidence="8">wild type</strain>
    </source>
</reference>
<accession>F6TY64</accession>
<protein>
    <recommendedName>
        <fullName evidence="7">PHD-type domain-containing protein</fullName>
    </recommendedName>
</protein>
<feature type="domain" description="PHD-type" evidence="7">
    <location>
        <begin position="363"/>
        <end position="388"/>
    </location>
</feature>
<reference evidence="8" key="3">
    <citation type="submission" date="2025-08" db="UniProtKB">
        <authorList>
            <consortium name="Ensembl"/>
        </authorList>
    </citation>
    <scope>IDENTIFICATION</scope>
</reference>
<dbReference type="STRING" id="7719.ENSCINP00000027192"/>
<dbReference type="SUPFAM" id="SSF57903">
    <property type="entry name" value="FYVE/PHD zinc finger"/>
    <property type="match status" value="1"/>
</dbReference>
<feature type="compositionally biased region" description="Acidic residues" evidence="6">
    <location>
        <begin position="335"/>
        <end position="353"/>
    </location>
</feature>
<keyword evidence="3" id="KW-0863">Zinc-finger</keyword>
<dbReference type="InParanoid" id="F6TY64"/>
<keyword evidence="2" id="KW-0479">Metal-binding</keyword>
<dbReference type="GO" id="GO:0048188">
    <property type="term" value="C:Set1C/COMPASS complex"/>
    <property type="evidence" value="ECO:0007669"/>
    <property type="project" value="InterPro"/>
</dbReference>
<evidence type="ECO:0000256" key="6">
    <source>
        <dbReference type="SAM" id="MobiDB-lite"/>
    </source>
</evidence>
<dbReference type="InterPro" id="IPR019787">
    <property type="entry name" value="Znf_PHD-finger"/>
</dbReference>
<organism evidence="8 9">
    <name type="scientific">Ciona intestinalis</name>
    <name type="common">Transparent sea squirt</name>
    <name type="synonym">Ascidia intestinalis</name>
    <dbReference type="NCBI Taxonomy" id="7719"/>
    <lineage>
        <taxon>Eukaryota</taxon>
        <taxon>Metazoa</taxon>
        <taxon>Chordata</taxon>
        <taxon>Tunicata</taxon>
        <taxon>Ascidiacea</taxon>
        <taxon>Phlebobranchia</taxon>
        <taxon>Cionidae</taxon>
        <taxon>Ciona</taxon>
    </lineage>
</organism>
<feature type="region of interest" description="Disordered" evidence="6">
    <location>
        <begin position="1"/>
        <end position="357"/>
    </location>
</feature>
<evidence type="ECO:0000256" key="3">
    <source>
        <dbReference type="ARBA" id="ARBA00022771"/>
    </source>
</evidence>
<evidence type="ECO:0000256" key="5">
    <source>
        <dbReference type="ARBA" id="ARBA00023242"/>
    </source>
</evidence>
<dbReference type="GO" id="GO:0008270">
    <property type="term" value="F:zinc ion binding"/>
    <property type="evidence" value="ECO:0007669"/>
    <property type="project" value="UniProtKB-KW"/>
</dbReference>
<feature type="compositionally biased region" description="Basic and acidic residues" evidence="6">
    <location>
        <begin position="266"/>
        <end position="287"/>
    </location>
</feature>
<dbReference type="InterPro" id="IPR013083">
    <property type="entry name" value="Znf_RING/FYVE/PHD"/>
</dbReference>
<dbReference type="Pfam" id="PF00628">
    <property type="entry name" value="PHD"/>
    <property type="match status" value="1"/>
</dbReference>
<sequence length="388" mass="43366">MTDKSDVDLLSGITEKPPDNFLDSEENNGKNEDEGAVVLEEQLGDEDQKEELPETPQELEKQEDMEGCENDVGKEMPEEEETSQLMEEDDVKGEIGTNPDNNEQAEIVTEETPTTKEDSEPIEMEEPVEQSTDLPMEQSVEPSTAPTTDLGTEPCMEHSQVYASSGVDGDLDTDAEETQPKKTHKVKEVKQKSPSPAKQTPPPTSIRRSARSNKGIGKEIFDPSHIPKSSSYKRSSAGRSERSPSSERSCSPVSSTSSVQSRKKIVHGESPRRNSPRTRDIKSKVGLELEPPAIKSPQKEKEKKSISPQIIKKPVKKEPEFEEEDDLPLNTLKEDADDSDEVEISDDDSDSDDSYNNPDRLWCICRKPHNNRFMISCDVCEDWFHGDC</sequence>
<evidence type="ECO:0000256" key="2">
    <source>
        <dbReference type="ARBA" id="ARBA00022723"/>
    </source>
</evidence>
<evidence type="ECO:0000259" key="7">
    <source>
        <dbReference type="Pfam" id="PF00628"/>
    </source>
</evidence>
<dbReference type="PANTHER" id="PTHR46174">
    <property type="entry name" value="CXXC-TYPE ZINC FINGER PROTEIN 1"/>
    <property type="match status" value="1"/>
</dbReference>
<dbReference type="AlphaFoldDB" id="F6TY64"/>
<feature type="compositionally biased region" description="Polar residues" evidence="6">
    <location>
        <begin position="140"/>
        <end position="150"/>
    </location>
</feature>
<dbReference type="EMBL" id="EAAA01001497">
    <property type="status" value="NOT_ANNOTATED_CDS"/>
    <property type="molecule type" value="Genomic_DNA"/>
</dbReference>
<dbReference type="HOGENOM" id="CLU_712788_0_0_1"/>
<dbReference type="InterPro" id="IPR011011">
    <property type="entry name" value="Znf_FYVE_PHD"/>
</dbReference>
<dbReference type="Proteomes" id="UP000008144">
    <property type="component" value="Chromosome 2"/>
</dbReference>
<proteinExistence type="predicted"/>
<dbReference type="Ensembl" id="ENSCINT00000027438.2">
    <property type="protein sequence ID" value="ENSCINP00000027192.2"/>
    <property type="gene ID" value="ENSCING00000015285.2"/>
</dbReference>
<comment type="subcellular location">
    <subcellularLocation>
        <location evidence="1">Nucleus</location>
    </subcellularLocation>
</comment>
<keyword evidence="5" id="KW-0539">Nucleus</keyword>
<evidence type="ECO:0000313" key="8">
    <source>
        <dbReference type="Ensembl" id="ENSCINP00000027192.2"/>
    </source>
</evidence>
<name>F6TY64_CIOIN</name>
<dbReference type="PANTHER" id="PTHR46174:SF1">
    <property type="entry name" value="CXXC-TYPE ZINC FINGER PROTEIN 1"/>
    <property type="match status" value="1"/>
</dbReference>
<reference evidence="9" key="1">
    <citation type="journal article" date="2002" name="Science">
        <title>The draft genome of Ciona intestinalis: insights into chordate and vertebrate origins.</title>
        <authorList>
            <person name="Dehal P."/>
            <person name="Satou Y."/>
            <person name="Campbell R.K."/>
            <person name="Chapman J."/>
            <person name="Degnan B."/>
            <person name="De Tomaso A."/>
            <person name="Davidson B."/>
            <person name="Di Gregorio A."/>
            <person name="Gelpke M."/>
            <person name="Goodstein D.M."/>
            <person name="Harafuji N."/>
            <person name="Hastings K.E."/>
            <person name="Ho I."/>
            <person name="Hotta K."/>
            <person name="Huang W."/>
            <person name="Kawashima T."/>
            <person name="Lemaire P."/>
            <person name="Martinez D."/>
            <person name="Meinertzhagen I.A."/>
            <person name="Necula S."/>
            <person name="Nonaka M."/>
            <person name="Putnam N."/>
            <person name="Rash S."/>
            <person name="Saiga H."/>
            <person name="Satake M."/>
            <person name="Terry A."/>
            <person name="Yamada L."/>
            <person name="Wang H.G."/>
            <person name="Awazu S."/>
            <person name="Azumi K."/>
            <person name="Boore J."/>
            <person name="Branno M."/>
            <person name="Chin-Bow S."/>
            <person name="DeSantis R."/>
            <person name="Doyle S."/>
            <person name="Francino P."/>
            <person name="Keys D.N."/>
            <person name="Haga S."/>
            <person name="Hayashi H."/>
            <person name="Hino K."/>
            <person name="Imai K.S."/>
            <person name="Inaba K."/>
            <person name="Kano S."/>
            <person name="Kobayashi K."/>
            <person name="Kobayashi M."/>
            <person name="Lee B.I."/>
            <person name="Makabe K.W."/>
            <person name="Manohar C."/>
            <person name="Matassi G."/>
            <person name="Medina M."/>
            <person name="Mochizuki Y."/>
            <person name="Mount S."/>
            <person name="Morishita T."/>
            <person name="Miura S."/>
            <person name="Nakayama A."/>
            <person name="Nishizaka S."/>
            <person name="Nomoto H."/>
            <person name="Ohta F."/>
            <person name="Oishi K."/>
            <person name="Rigoutsos I."/>
            <person name="Sano M."/>
            <person name="Sasaki A."/>
            <person name="Sasakura Y."/>
            <person name="Shoguchi E."/>
            <person name="Shin-i T."/>
            <person name="Spagnuolo A."/>
            <person name="Stainier D."/>
            <person name="Suzuki M.M."/>
            <person name="Tassy O."/>
            <person name="Takatori N."/>
            <person name="Tokuoka M."/>
            <person name="Yagi K."/>
            <person name="Yoshizaki F."/>
            <person name="Wada S."/>
            <person name="Zhang C."/>
            <person name="Hyatt P.D."/>
            <person name="Larimer F."/>
            <person name="Detter C."/>
            <person name="Doggett N."/>
            <person name="Glavina T."/>
            <person name="Hawkins T."/>
            <person name="Richardson P."/>
            <person name="Lucas S."/>
            <person name="Kohara Y."/>
            <person name="Levine M."/>
            <person name="Satoh N."/>
            <person name="Rokhsar D.S."/>
        </authorList>
    </citation>
    <scope>NUCLEOTIDE SEQUENCE [LARGE SCALE GENOMIC DNA]</scope>
</reference>
<dbReference type="InterPro" id="IPR037869">
    <property type="entry name" value="Spp1/CFP1"/>
</dbReference>
<feature type="compositionally biased region" description="Low complexity" evidence="6">
    <location>
        <begin position="224"/>
        <end position="238"/>
    </location>
</feature>
<keyword evidence="9" id="KW-1185">Reference proteome</keyword>
<evidence type="ECO:0000256" key="4">
    <source>
        <dbReference type="ARBA" id="ARBA00022833"/>
    </source>
</evidence>